<reference evidence="4 5" key="1">
    <citation type="submission" date="2016-11" db="EMBL/GenBank/DDBJ databases">
        <authorList>
            <person name="Jaros S."/>
            <person name="Januszkiewicz K."/>
            <person name="Wedrychowicz H."/>
        </authorList>
    </citation>
    <scope>NUCLEOTIDE SEQUENCE [LARGE SCALE GENOMIC DNA]</scope>
    <source>
        <strain evidence="4 5">DSM 43832</strain>
    </source>
</reference>
<dbReference type="SUPFAM" id="SSF55729">
    <property type="entry name" value="Acyl-CoA N-acyltransferases (Nat)"/>
    <property type="match status" value="1"/>
</dbReference>
<keyword evidence="4" id="KW-0687">Ribonucleoprotein</keyword>
<dbReference type="InterPro" id="IPR016181">
    <property type="entry name" value="Acyl_CoA_acyltransferase"/>
</dbReference>
<dbReference type="STRING" id="1848.SAMN05443637_116147"/>
<evidence type="ECO:0000256" key="2">
    <source>
        <dbReference type="ARBA" id="ARBA00023315"/>
    </source>
</evidence>
<dbReference type="Gene3D" id="3.40.630.30">
    <property type="match status" value="1"/>
</dbReference>
<dbReference type="GO" id="GO:0016747">
    <property type="term" value="F:acyltransferase activity, transferring groups other than amino-acyl groups"/>
    <property type="evidence" value="ECO:0007669"/>
    <property type="project" value="InterPro"/>
</dbReference>
<dbReference type="PROSITE" id="PS51186">
    <property type="entry name" value="GNAT"/>
    <property type="match status" value="1"/>
</dbReference>
<dbReference type="AlphaFoldDB" id="A0A1M6XB19"/>
<protein>
    <submittedName>
        <fullName evidence="4">Ribosomal protein S18 acetylase RimI</fullName>
    </submittedName>
</protein>
<dbReference type="OrthoDB" id="5243635at2"/>
<sequence>MATIRDATPADAGAIAAVQVASWRAAYRGLLPDEVLAGLSVPGLTQMWTGRFAASPPRSSVVVACAGEAIVGFASGGPPESPDDRADPNLADVYTLYLDPAHWDRGIGAQLHDAVLARLAGHGFTHAGLWVLAGNERALRFYLRNGWTDTGRTQVDRGPQGVELHERRLQRNLDAG</sequence>
<evidence type="ECO:0000313" key="4">
    <source>
        <dbReference type="EMBL" id="SHL03190.1"/>
    </source>
</evidence>
<keyword evidence="1" id="KW-0808">Transferase</keyword>
<dbReference type="Pfam" id="PF00583">
    <property type="entry name" value="Acetyltransf_1"/>
    <property type="match status" value="1"/>
</dbReference>
<organism evidence="4 5">
    <name type="scientific">Pseudonocardia thermophila</name>
    <dbReference type="NCBI Taxonomy" id="1848"/>
    <lineage>
        <taxon>Bacteria</taxon>
        <taxon>Bacillati</taxon>
        <taxon>Actinomycetota</taxon>
        <taxon>Actinomycetes</taxon>
        <taxon>Pseudonocardiales</taxon>
        <taxon>Pseudonocardiaceae</taxon>
        <taxon>Pseudonocardia</taxon>
    </lineage>
</organism>
<gene>
    <name evidence="4" type="ORF">SAMN05443637_116147</name>
</gene>
<dbReference type="EMBL" id="FRAP01000016">
    <property type="protein sequence ID" value="SHL03190.1"/>
    <property type="molecule type" value="Genomic_DNA"/>
</dbReference>
<dbReference type="RefSeq" id="WP_073458774.1">
    <property type="nucleotide sequence ID" value="NZ_CALGVN010000027.1"/>
</dbReference>
<name>A0A1M6XB19_PSETH</name>
<dbReference type="PANTHER" id="PTHR43877">
    <property type="entry name" value="AMINOALKYLPHOSPHONATE N-ACETYLTRANSFERASE-RELATED-RELATED"/>
    <property type="match status" value="1"/>
</dbReference>
<dbReference type="InterPro" id="IPR000182">
    <property type="entry name" value="GNAT_dom"/>
</dbReference>
<feature type="domain" description="N-acetyltransferase" evidence="3">
    <location>
        <begin position="2"/>
        <end position="174"/>
    </location>
</feature>
<keyword evidence="4" id="KW-0689">Ribosomal protein</keyword>
<evidence type="ECO:0000256" key="1">
    <source>
        <dbReference type="ARBA" id="ARBA00022679"/>
    </source>
</evidence>
<dbReference type="InterPro" id="IPR050832">
    <property type="entry name" value="Bact_Acetyltransf"/>
</dbReference>
<dbReference type="GO" id="GO:0005840">
    <property type="term" value="C:ribosome"/>
    <property type="evidence" value="ECO:0007669"/>
    <property type="project" value="UniProtKB-KW"/>
</dbReference>
<keyword evidence="2" id="KW-0012">Acyltransferase</keyword>
<accession>A0A1M6XB19</accession>
<dbReference type="Proteomes" id="UP000184363">
    <property type="component" value="Unassembled WGS sequence"/>
</dbReference>
<proteinExistence type="predicted"/>
<evidence type="ECO:0000313" key="5">
    <source>
        <dbReference type="Proteomes" id="UP000184363"/>
    </source>
</evidence>
<dbReference type="CDD" id="cd04301">
    <property type="entry name" value="NAT_SF"/>
    <property type="match status" value="1"/>
</dbReference>
<keyword evidence="5" id="KW-1185">Reference proteome</keyword>
<evidence type="ECO:0000259" key="3">
    <source>
        <dbReference type="PROSITE" id="PS51186"/>
    </source>
</evidence>